<keyword evidence="2" id="KW-1185">Reference proteome</keyword>
<organism evidence="1 2">
    <name type="scientific">Prunus dulcis</name>
    <name type="common">Almond</name>
    <name type="synonym">Amygdalus dulcis</name>
    <dbReference type="NCBI Taxonomy" id="3755"/>
    <lineage>
        <taxon>Eukaryota</taxon>
        <taxon>Viridiplantae</taxon>
        <taxon>Streptophyta</taxon>
        <taxon>Embryophyta</taxon>
        <taxon>Tracheophyta</taxon>
        <taxon>Spermatophyta</taxon>
        <taxon>Magnoliopsida</taxon>
        <taxon>eudicotyledons</taxon>
        <taxon>Gunneridae</taxon>
        <taxon>Pentapetalae</taxon>
        <taxon>rosids</taxon>
        <taxon>fabids</taxon>
        <taxon>Rosales</taxon>
        <taxon>Rosaceae</taxon>
        <taxon>Amygdaloideae</taxon>
        <taxon>Amygdaleae</taxon>
        <taxon>Prunus</taxon>
    </lineage>
</organism>
<proteinExistence type="predicted"/>
<dbReference type="EMBL" id="JAJFAZ020000001">
    <property type="protein sequence ID" value="KAI5349764.1"/>
    <property type="molecule type" value="Genomic_DNA"/>
</dbReference>
<name>A0AAD4ZKZ3_PRUDU</name>
<sequence length="83" mass="9413">MFQKEKQHLGLLQKLIIVINAYSLILDSTEKAVESSLASTGHATTRDRYMDVQNYVFHMACNVCKDVCIRHGSTFNSGYLRVC</sequence>
<comment type="caution">
    <text evidence="1">The sequence shown here is derived from an EMBL/GenBank/DDBJ whole genome shotgun (WGS) entry which is preliminary data.</text>
</comment>
<gene>
    <name evidence="1" type="ORF">L3X38_002653</name>
</gene>
<evidence type="ECO:0000313" key="1">
    <source>
        <dbReference type="EMBL" id="KAI5349764.1"/>
    </source>
</evidence>
<protein>
    <submittedName>
        <fullName evidence="1">Uncharacterized protein</fullName>
    </submittedName>
</protein>
<dbReference type="Proteomes" id="UP001054821">
    <property type="component" value="Chromosome 1"/>
</dbReference>
<accession>A0AAD4ZKZ3</accession>
<dbReference type="AlphaFoldDB" id="A0AAD4ZKZ3"/>
<reference evidence="1 2" key="1">
    <citation type="journal article" date="2022" name="G3 (Bethesda)">
        <title>Whole-genome sequence and methylome profiling of the almond [Prunus dulcis (Mill.) D.A. Webb] cultivar 'Nonpareil'.</title>
        <authorList>
            <person name="D'Amico-Willman K.M."/>
            <person name="Ouma W.Z."/>
            <person name="Meulia T."/>
            <person name="Sideli G.M."/>
            <person name="Gradziel T.M."/>
            <person name="Fresnedo-Ramirez J."/>
        </authorList>
    </citation>
    <scope>NUCLEOTIDE SEQUENCE [LARGE SCALE GENOMIC DNA]</scope>
    <source>
        <tissue evidence="1">Leaf</tissue>
    </source>
</reference>
<evidence type="ECO:0000313" key="2">
    <source>
        <dbReference type="Proteomes" id="UP001054821"/>
    </source>
</evidence>